<dbReference type="InterPro" id="IPR033927">
    <property type="entry name" value="WASPfam_EVH1"/>
</dbReference>
<evidence type="ECO:0000256" key="5">
    <source>
        <dbReference type="ARBA" id="ARBA00022737"/>
    </source>
</evidence>
<dbReference type="Pfam" id="PF02205">
    <property type="entry name" value="WH2"/>
    <property type="match status" value="2"/>
</dbReference>
<keyword evidence="3" id="KW-0963">Cytoplasm</keyword>
<comment type="subcellular location">
    <subcellularLocation>
        <location evidence="2">Cytoplasm</location>
        <location evidence="2">Cytoskeleton</location>
    </subcellularLocation>
    <subcellularLocation>
        <location evidence="1">Nucleus</location>
    </subcellularLocation>
</comment>
<feature type="compositionally biased region" description="Basic and acidic residues" evidence="8">
    <location>
        <begin position="436"/>
        <end position="447"/>
    </location>
</feature>
<dbReference type="Pfam" id="PF00568">
    <property type="entry name" value="WH1"/>
    <property type="match status" value="1"/>
</dbReference>
<dbReference type="InterPro" id="IPR036936">
    <property type="entry name" value="CRIB_dom_sf"/>
</dbReference>
<dbReference type="InterPro" id="IPR003124">
    <property type="entry name" value="WH2_dom"/>
</dbReference>
<keyword evidence="13" id="KW-1185">Reference proteome</keyword>
<evidence type="ECO:0000256" key="3">
    <source>
        <dbReference type="ARBA" id="ARBA00022490"/>
    </source>
</evidence>
<feature type="compositionally biased region" description="Polar residues" evidence="8">
    <location>
        <begin position="146"/>
        <end position="161"/>
    </location>
</feature>
<keyword evidence="7" id="KW-0539">Nucleus</keyword>
<dbReference type="Gene3D" id="2.30.29.30">
    <property type="entry name" value="Pleckstrin-homology domain (PH domain)/Phosphotyrosine-binding domain (PTB)"/>
    <property type="match status" value="1"/>
</dbReference>
<dbReference type="PANTHER" id="PTHR45691">
    <property type="entry name" value="PROTEIN DIAPHANOUS"/>
    <property type="match status" value="1"/>
</dbReference>
<dbReference type="SMART" id="SM00246">
    <property type="entry name" value="WH2"/>
    <property type="match status" value="2"/>
</dbReference>
<feature type="domain" description="WH1" evidence="10">
    <location>
        <begin position="23"/>
        <end position="133"/>
    </location>
</feature>
<evidence type="ECO:0000313" key="13">
    <source>
        <dbReference type="Proteomes" id="UP000789524"/>
    </source>
</evidence>
<dbReference type="OrthoDB" id="8963340at2759"/>
<feature type="domain" description="CRIB" evidence="9">
    <location>
        <begin position="204"/>
        <end position="217"/>
    </location>
</feature>
<dbReference type="Pfam" id="PF00786">
    <property type="entry name" value="PBD"/>
    <property type="match status" value="1"/>
</dbReference>
<keyword evidence="4" id="KW-0597">Phosphoprotein</keyword>
<dbReference type="GO" id="GO:0003779">
    <property type="term" value="F:actin binding"/>
    <property type="evidence" value="ECO:0007669"/>
    <property type="project" value="InterPro"/>
</dbReference>
<dbReference type="InterPro" id="IPR000697">
    <property type="entry name" value="WH1/EVH1_dom"/>
</dbReference>
<gene>
    <name evidence="12" type="ORF">DCHRY22_LOCUS11944</name>
</gene>
<evidence type="ECO:0000256" key="4">
    <source>
        <dbReference type="ARBA" id="ARBA00022553"/>
    </source>
</evidence>
<dbReference type="CDD" id="cd01205">
    <property type="entry name" value="EVH1_WASP-like"/>
    <property type="match status" value="1"/>
</dbReference>
<sequence length="492" mass="54198">MPKGENRPSVLLTPEENDLVFSLIGAKCQSLATAVVQLFTTEGPDHSEWKKKDTGVLCLIKDNSKRSYFFRIYCLYRRSLIWEHEVYLQIEYKNPRPYLHTFEAEEYMTAFNFANEVEATVLRNILLEKIELRKQRRQVRNNRSMMVPRNNSTVHESSSRYNGAPPPPPLTTTTTTTNTKTNTLNSLKGSGRKPKARKLTKADIGMPKDFKHVSHVGWDANKGFDVDLPEEKLRWFFDKAGVSETQLNDQETRMFIYDFIIKNGGADAVNEDLTDEPPPPYSESRSPAPPVPARAPHPPAPPSRAPPPPPARSVPPPPPPPASLAPRNPPPPRPTQPPAPAPPSMPPPPPPPSLAPPPPPPPPPAPPAPPPPSSEDRAELPTTGSDPRAALMASIRSGNKNLRPVDSVSKSSSSTDDSRNNLLSEIRQGITLKSVRRESVTANDEKTTNNVENASGLAGALARALKERARAIHSSDDEDDTDNTTSDGEWDF</sequence>
<dbReference type="FunFam" id="2.30.29.30:FF:000130">
    <property type="entry name" value="neural Wiskott-Aldrich syndrome protein"/>
    <property type="match status" value="1"/>
</dbReference>
<feature type="domain" description="WH2" evidence="11">
    <location>
        <begin position="418"/>
        <end position="435"/>
    </location>
</feature>
<evidence type="ECO:0000313" key="12">
    <source>
        <dbReference type="EMBL" id="CAG9576203.1"/>
    </source>
</evidence>
<dbReference type="FunFam" id="3.90.810.10:FF:000003">
    <property type="entry name" value="Neural Wiskott-Aldrich syndrome protein-like"/>
    <property type="match status" value="1"/>
</dbReference>
<evidence type="ECO:0000256" key="1">
    <source>
        <dbReference type="ARBA" id="ARBA00004123"/>
    </source>
</evidence>
<dbReference type="PROSITE" id="PS50108">
    <property type="entry name" value="CRIB"/>
    <property type="match status" value="1"/>
</dbReference>
<feature type="compositionally biased region" description="Low complexity" evidence="8">
    <location>
        <begin position="406"/>
        <end position="415"/>
    </location>
</feature>
<evidence type="ECO:0000256" key="7">
    <source>
        <dbReference type="ARBA" id="ARBA00023242"/>
    </source>
</evidence>
<dbReference type="Proteomes" id="UP000789524">
    <property type="component" value="Unassembled WGS sequence"/>
</dbReference>
<dbReference type="SMART" id="SM00285">
    <property type="entry name" value="PBD"/>
    <property type="match status" value="1"/>
</dbReference>
<organism evidence="12 13">
    <name type="scientific">Danaus chrysippus</name>
    <name type="common">African queen</name>
    <dbReference type="NCBI Taxonomy" id="151541"/>
    <lineage>
        <taxon>Eukaryota</taxon>
        <taxon>Metazoa</taxon>
        <taxon>Ecdysozoa</taxon>
        <taxon>Arthropoda</taxon>
        <taxon>Hexapoda</taxon>
        <taxon>Insecta</taxon>
        <taxon>Pterygota</taxon>
        <taxon>Neoptera</taxon>
        <taxon>Endopterygota</taxon>
        <taxon>Lepidoptera</taxon>
        <taxon>Glossata</taxon>
        <taxon>Ditrysia</taxon>
        <taxon>Papilionoidea</taxon>
        <taxon>Nymphalidae</taxon>
        <taxon>Danainae</taxon>
        <taxon>Danaini</taxon>
        <taxon>Danaina</taxon>
        <taxon>Danaus</taxon>
        <taxon>Anosia</taxon>
    </lineage>
</organism>
<dbReference type="AlphaFoldDB" id="A0A8J2R177"/>
<feature type="region of interest" description="Disordered" evidence="8">
    <location>
        <begin position="436"/>
        <end position="455"/>
    </location>
</feature>
<dbReference type="CDD" id="cd00132">
    <property type="entry name" value="CRIB"/>
    <property type="match status" value="1"/>
</dbReference>
<evidence type="ECO:0000256" key="2">
    <source>
        <dbReference type="ARBA" id="ARBA00004245"/>
    </source>
</evidence>
<dbReference type="InterPro" id="IPR011026">
    <property type="entry name" value="WAS_C"/>
</dbReference>
<accession>A0A8J2R177</accession>
<evidence type="ECO:0000256" key="6">
    <source>
        <dbReference type="ARBA" id="ARBA00023212"/>
    </source>
</evidence>
<feature type="compositionally biased region" description="Pro residues" evidence="8">
    <location>
        <begin position="276"/>
        <end position="373"/>
    </location>
</feature>
<dbReference type="InterPro" id="IPR000095">
    <property type="entry name" value="CRIB_dom"/>
</dbReference>
<dbReference type="GO" id="GO:0005634">
    <property type="term" value="C:nucleus"/>
    <property type="evidence" value="ECO:0007669"/>
    <property type="project" value="UniProtKB-SubCell"/>
</dbReference>
<keyword evidence="5" id="KW-0677">Repeat</keyword>
<dbReference type="InterPro" id="IPR011993">
    <property type="entry name" value="PH-like_dom_sf"/>
</dbReference>
<dbReference type="GO" id="GO:0030041">
    <property type="term" value="P:actin filament polymerization"/>
    <property type="evidence" value="ECO:0007669"/>
    <property type="project" value="TreeGrafter"/>
</dbReference>
<name>A0A8J2R177_9NEOP</name>
<feature type="region of interest" description="Disordered" evidence="8">
    <location>
        <begin position="268"/>
        <end position="425"/>
    </location>
</feature>
<dbReference type="PANTHER" id="PTHR45691:SF6">
    <property type="entry name" value="PROTEIN DIAPHANOUS"/>
    <property type="match status" value="1"/>
</dbReference>
<comment type="caution">
    <text evidence="12">The sequence shown here is derived from an EMBL/GenBank/DDBJ whole genome shotgun (WGS) entry which is preliminary data.</text>
</comment>
<reference evidence="12" key="1">
    <citation type="submission" date="2021-09" db="EMBL/GenBank/DDBJ databases">
        <authorList>
            <person name="Martin H S."/>
        </authorList>
    </citation>
    <scope>NUCLEOTIDE SEQUENCE</scope>
</reference>
<dbReference type="InterPro" id="IPR051412">
    <property type="entry name" value="Formin_Homology_Diaphanous_sf"/>
</dbReference>
<evidence type="ECO:0000259" key="9">
    <source>
        <dbReference type="PROSITE" id="PS50108"/>
    </source>
</evidence>
<protein>
    <submittedName>
        <fullName evidence="12">(African queen) hypothetical protein</fullName>
    </submittedName>
</protein>
<dbReference type="SUPFAM" id="SSF47912">
    <property type="entry name" value="Wiscott-Aldrich syndrome protein, WASP, C-terminal domain"/>
    <property type="match status" value="2"/>
</dbReference>
<keyword evidence="6" id="KW-0206">Cytoskeleton</keyword>
<evidence type="ECO:0000256" key="8">
    <source>
        <dbReference type="SAM" id="MobiDB-lite"/>
    </source>
</evidence>
<feature type="region of interest" description="Disordered" evidence="8">
    <location>
        <begin position="467"/>
        <end position="492"/>
    </location>
</feature>
<dbReference type="Gene3D" id="3.90.810.10">
    <property type="entry name" value="CRIB domain"/>
    <property type="match status" value="2"/>
</dbReference>
<evidence type="ECO:0000259" key="10">
    <source>
        <dbReference type="PROSITE" id="PS50229"/>
    </source>
</evidence>
<feature type="compositionally biased region" description="Acidic residues" evidence="8">
    <location>
        <begin position="476"/>
        <end position="492"/>
    </location>
</feature>
<feature type="compositionally biased region" description="Low complexity" evidence="8">
    <location>
        <begin position="171"/>
        <end position="185"/>
    </location>
</feature>
<dbReference type="SMART" id="SM00461">
    <property type="entry name" value="WH1"/>
    <property type="match status" value="1"/>
</dbReference>
<dbReference type="SUPFAM" id="SSF50729">
    <property type="entry name" value="PH domain-like"/>
    <property type="match status" value="1"/>
</dbReference>
<feature type="region of interest" description="Disordered" evidence="8">
    <location>
        <begin position="146"/>
        <end position="202"/>
    </location>
</feature>
<proteinExistence type="predicted"/>
<evidence type="ECO:0000259" key="11">
    <source>
        <dbReference type="PROSITE" id="PS51082"/>
    </source>
</evidence>
<feature type="compositionally biased region" description="Basic residues" evidence="8">
    <location>
        <begin position="190"/>
        <end position="199"/>
    </location>
</feature>
<feature type="domain" description="WH2" evidence="11">
    <location>
        <begin position="387"/>
        <end position="405"/>
    </location>
</feature>
<dbReference type="PROSITE" id="PS51082">
    <property type="entry name" value="WH2"/>
    <property type="match status" value="2"/>
</dbReference>
<dbReference type="PROSITE" id="PS50229">
    <property type="entry name" value="WH1"/>
    <property type="match status" value="1"/>
</dbReference>
<dbReference type="GO" id="GO:0005884">
    <property type="term" value="C:actin filament"/>
    <property type="evidence" value="ECO:0007669"/>
    <property type="project" value="TreeGrafter"/>
</dbReference>
<dbReference type="EMBL" id="CAKASE010000074">
    <property type="protein sequence ID" value="CAG9576203.1"/>
    <property type="molecule type" value="Genomic_DNA"/>
</dbReference>